<sequence>MTIVSAILAHANEVHELARRGGRSDLADALREDAGRWQDGLTTVVVAGAQKRGKSTMLNALVGRPGLLPVDADVATRTYLALCPGPRLSATVLRDGGTRREPIDPGDIDRYASVWADRATVRDVTGVEITTDHPVLTGLRLLDTPGVDGLDLGHKHTTMAVLRTADALLLTISAEDEPVLRHELEFLAEAAERLNAVAFVLTKTDSSANWRELLRENQRRVAEHVARNDPDGRLGRLLTAPWFPVSARLLEAAAARRTAGQQERADDLRARSGFDDLVRYLRSCVGRRELLRAATVLTTAGSALRALRETLTQEVTALGEQQDVARAEQDSLNQRLIARQRFATEHQFLGRETGMLARGRLEAIRRDYERQIENLSSRAETERYLAELPESLELSIMAARAEIIDQARARFTATLPELLNALGLEPIELRGGAVRTPSAEVTRPDVELATAPRLDLLRDGIPAVSMGGSLGMLLFHVGAGVAGAGWLGPAAVIAGPALAIAVVARRRRLEQVARDKSALKRAVLEMANAAGAEIALTVERTVADWWQAVNGVVDEALARRRADLARRRGGAAGSPAQRAAAERAAREQLVEAERLHDRQQTLTEQIRAAPARDPATSDRLGPVVVPPG</sequence>
<dbReference type="Gene3D" id="3.40.50.300">
    <property type="entry name" value="P-loop containing nucleotide triphosphate hydrolases"/>
    <property type="match status" value="1"/>
</dbReference>
<dbReference type="RefSeq" id="WP_089299075.1">
    <property type="nucleotide sequence ID" value="NZ_BOMU01000129.1"/>
</dbReference>
<dbReference type="PANTHER" id="PTHR43681">
    <property type="entry name" value="TRANSMEMBRANE GTPASE FZO"/>
    <property type="match status" value="1"/>
</dbReference>
<dbReference type="EMBL" id="FZNR01000037">
    <property type="protein sequence ID" value="SNT08553.1"/>
    <property type="molecule type" value="Genomic_DNA"/>
</dbReference>
<dbReference type="Proteomes" id="UP000198415">
    <property type="component" value="Unassembled WGS sequence"/>
</dbReference>
<evidence type="ECO:0000259" key="3">
    <source>
        <dbReference type="Pfam" id="PF00350"/>
    </source>
</evidence>
<evidence type="ECO:0000313" key="4">
    <source>
        <dbReference type="EMBL" id="SNT08553.1"/>
    </source>
</evidence>
<evidence type="ECO:0000256" key="1">
    <source>
        <dbReference type="SAM" id="MobiDB-lite"/>
    </source>
</evidence>
<name>A0A239JT27_9ACTN</name>
<accession>A0A239JT27</accession>
<reference evidence="4 5" key="1">
    <citation type="submission" date="2017-06" db="EMBL/GenBank/DDBJ databases">
        <authorList>
            <person name="Kim H.J."/>
            <person name="Triplett B.A."/>
        </authorList>
    </citation>
    <scope>NUCLEOTIDE SEQUENCE [LARGE SCALE GENOMIC DNA]</scope>
    <source>
        <strain evidence="4 5">DSM 43151</strain>
    </source>
</reference>
<gene>
    <name evidence="4" type="ORF">SAMN06264365_13742</name>
</gene>
<keyword evidence="2" id="KW-0812">Transmembrane</keyword>
<protein>
    <submittedName>
        <fullName evidence="4">Dynamin family protein</fullName>
    </submittedName>
</protein>
<dbReference type="InterPro" id="IPR051943">
    <property type="entry name" value="TRAFAC_Dynamin-like_GTPase"/>
</dbReference>
<feature type="transmembrane region" description="Helical" evidence="2">
    <location>
        <begin position="485"/>
        <end position="504"/>
    </location>
</feature>
<feature type="compositionally biased region" description="Basic and acidic residues" evidence="1">
    <location>
        <begin position="580"/>
        <end position="599"/>
    </location>
</feature>
<evidence type="ECO:0000313" key="5">
    <source>
        <dbReference type="Proteomes" id="UP000198415"/>
    </source>
</evidence>
<feature type="domain" description="Dynamin N-terminal" evidence="3">
    <location>
        <begin position="44"/>
        <end position="203"/>
    </location>
</feature>
<dbReference type="AlphaFoldDB" id="A0A239JT27"/>
<evidence type="ECO:0000256" key="2">
    <source>
        <dbReference type="SAM" id="Phobius"/>
    </source>
</evidence>
<organism evidence="4 5">
    <name type="scientific">Actinoplanes regularis</name>
    <dbReference type="NCBI Taxonomy" id="52697"/>
    <lineage>
        <taxon>Bacteria</taxon>
        <taxon>Bacillati</taxon>
        <taxon>Actinomycetota</taxon>
        <taxon>Actinomycetes</taxon>
        <taxon>Micromonosporales</taxon>
        <taxon>Micromonosporaceae</taxon>
        <taxon>Actinoplanes</taxon>
    </lineage>
</organism>
<dbReference type="InterPro" id="IPR045063">
    <property type="entry name" value="Dynamin_N"/>
</dbReference>
<feature type="region of interest" description="Disordered" evidence="1">
    <location>
        <begin position="565"/>
        <end position="628"/>
    </location>
</feature>
<proteinExistence type="predicted"/>
<dbReference type="OrthoDB" id="4746525at2"/>
<keyword evidence="2" id="KW-1133">Transmembrane helix</keyword>
<dbReference type="PANTHER" id="PTHR43681:SF1">
    <property type="entry name" value="SARCALUMENIN"/>
    <property type="match status" value="1"/>
</dbReference>
<keyword evidence="2" id="KW-0472">Membrane</keyword>
<dbReference type="Pfam" id="PF00350">
    <property type="entry name" value="Dynamin_N"/>
    <property type="match status" value="1"/>
</dbReference>
<dbReference type="SUPFAM" id="SSF52540">
    <property type="entry name" value="P-loop containing nucleoside triphosphate hydrolases"/>
    <property type="match status" value="1"/>
</dbReference>
<dbReference type="InterPro" id="IPR027417">
    <property type="entry name" value="P-loop_NTPase"/>
</dbReference>
<keyword evidence="5" id="KW-1185">Reference proteome</keyword>